<feature type="transmembrane region" description="Helical" evidence="8">
    <location>
        <begin position="388"/>
        <end position="408"/>
    </location>
</feature>
<keyword evidence="11" id="KW-1185">Reference proteome</keyword>
<dbReference type="Pfam" id="PF03176">
    <property type="entry name" value="MMPL"/>
    <property type="match status" value="2"/>
</dbReference>
<dbReference type="InterPro" id="IPR004869">
    <property type="entry name" value="MMPL_dom"/>
</dbReference>
<keyword evidence="3" id="KW-1003">Cell membrane</keyword>
<evidence type="ECO:0000259" key="9">
    <source>
        <dbReference type="Pfam" id="PF03176"/>
    </source>
</evidence>
<accession>A0A6G4WVV7</accession>
<feature type="compositionally biased region" description="Low complexity" evidence="7">
    <location>
        <begin position="735"/>
        <end position="762"/>
    </location>
</feature>
<keyword evidence="6 8" id="KW-0472">Membrane</keyword>
<feature type="transmembrane region" description="Helical" evidence="8">
    <location>
        <begin position="304"/>
        <end position="330"/>
    </location>
</feature>
<evidence type="ECO:0000256" key="8">
    <source>
        <dbReference type="SAM" id="Phobius"/>
    </source>
</evidence>
<comment type="caution">
    <text evidence="10">The sequence shown here is derived from an EMBL/GenBank/DDBJ whole genome shotgun (WGS) entry which is preliminary data.</text>
</comment>
<dbReference type="Proteomes" id="UP000477722">
    <property type="component" value="Unassembled WGS sequence"/>
</dbReference>
<evidence type="ECO:0000256" key="1">
    <source>
        <dbReference type="ARBA" id="ARBA00004651"/>
    </source>
</evidence>
<dbReference type="PANTHER" id="PTHR33406">
    <property type="entry name" value="MEMBRANE PROTEIN MJ1562-RELATED"/>
    <property type="match status" value="1"/>
</dbReference>
<evidence type="ECO:0000256" key="6">
    <source>
        <dbReference type="ARBA" id="ARBA00023136"/>
    </source>
</evidence>
<dbReference type="GO" id="GO:0005886">
    <property type="term" value="C:plasma membrane"/>
    <property type="evidence" value="ECO:0007669"/>
    <property type="project" value="UniProtKB-SubCell"/>
</dbReference>
<evidence type="ECO:0000313" key="10">
    <source>
        <dbReference type="EMBL" id="NGO69248.1"/>
    </source>
</evidence>
<feature type="transmembrane region" description="Helical" evidence="8">
    <location>
        <begin position="688"/>
        <end position="713"/>
    </location>
</feature>
<evidence type="ECO:0000256" key="2">
    <source>
        <dbReference type="ARBA" id="ARBA00010157"/>
    </source>
</evidence>
<evidence type="ECO:0000256" key="7">
    <source>
        <dbReference type="SAM" id="MobiDB-lite"/>
    </source>
</evidence>
<dbReference type="Gene3D" id="2.60.40.1120">
    <property type="entry name" value="Carboxypeptidase-like, regulatory domain"/>
    <property type="match status" value="1"/>
</dbReference>
<feature type="transmembrane region" description="Helical" evidence="8">
    <location>
        <begin position="180"/>
        <end position="198"/>
    </location>
</feature>
<feature type="transmembrane region" description="Helical" evidence="8">
    <location>
        <begin position="571"/>
        <end position="596"/>
    </location>
</feature>
<keyword evidence="4 8" id="KW-0812">Transmembrane</keyword>
<organism evidence="10 11">
    <name type="scientific">Streptomyces boncukensis</name>
    <dbReference type="NCBI Taxonomy" id="2711219"/>
    <lineage>
        <taxon>Bacteria</taxon>
        <taxon>Bacillati</taxon>
        <taxon>Actinomycetota</taxon>
        <taxon>Actinomycetes</taxon>
        <taxon>Kitasatosporales</taxon>
        <taxon>Streptomycetaceae</taxon>
        <taxon>Streptomyces</taxon>
    </lineage>
</organism>
<dbReference type="RefSeq" id="WP_165298942.1">
    <property type="nucleotide sequence ID" value="NZ_JAAKZZ010000105.1"/>
</dbReference>
<dbReference type="InterPro" id="IPR008969">
    <property type="entry name" value="CarboxyPept-like_regulatory"/>
</dbReference>
<comment type="subcellular location">
    <subcellularLocation>
        <location evidence="1">Cell membrane</location>
        <topology evidence="1">Multi-pass membrane protein</topology>
    </subcellularLocation>
</comment>
<feature type="region of interest" description="Disordered" evidence="7">
    <location>
        <begin position="341"/>
        <end position="372"/>
    </location>
</feature>
<feature type="transmembrane region" description="Helical" evidence="8">
    <location>
        <begin position="545"/>
        <end position="564"/>
    </location>
</feature>
<name>A0A6G4WVV7_9ACTN</name>
<protein>
    <submittedName>
        <fullName evidence="10">MMPL family transporter</fullName>
    </submittedName>
</protein>
<dbReference type="InterPro" id="IPR050545">
    <property type="entry name" value="Mycobact_MmpL"/>
</dbReference>
<dbReference type="AlphaFoldDB" id="A0A6G4WVV7"/>
<evidence type="ECO:0000256" key="5">
    <source>
        <dbReference type="ARBA" id="ARBA00022989"/>
    </source>
</evidence>
<feature type="transmembrane region" description="Helical" evidence="8">
    <location>
        <begin position="205"/>
        <end position="225"/>
    </location>
</feature>
<keyword evidence="5 8" id="KW-1133">Transmembrane helix</keyword>
<sequence length="885" mass="91673">MAALARWCLGHRWAVVLLWLVALLGTGVASTAAGTSYASNFTLPGTESTRAHDRMRDAFPELSGDTDTVVWETSGRGGSVRDPRVRARMSDALADIADMPGVGSVASPYTRRGGGTQISDDDTIAYAQVTYTQQVFELDQDDIRRVVDRARQAREGWLQVEVGGPAVELSEEPPAGLPEGAALLAAALVLLLAFGSLFTMLLPLLSAVFAVGTGLFTLGLLSHALDVPEVATLLASLIGLGVGVDYALLVVARHREGLREGLTPHGAAVRAMGTSGRAVLFAGGTVCVALLALLVLGVDFLDGIALATTLTTLLSVLAAATLLPALLGLLGPRTLSRRERARLAAARGPAAEPEPDPEPGPEPGPGAVAAARPGPAERWASVLEARPTALGLLALVVLTVLAFPAASLRLGAHDQGNLPENRTARRAYDLLVEGFGPGFNGPLTLVADVSGGERERTALAGLAERLPQQRGVARVEPVPLPRDSDTAVVQVFPETSPQSADTDDLISTLRDETVPQAERGTDLRVDIGGATATQKDFAAAIGGKMPVFIAVIFGLGALLLLIAFRSLVVPLTAVVMNLVAAAASLGVLVAVFQWGWGVELLGIGKEGPIISFLPVILLPLLFGLSMDYQVFLISRIHEEWTRTRDNARAVRTGLADTGRVITCAALIMICVFASFLLSGEPGPVMAGIGLAGAVALDAFLLRTLLVPALMFLLGRANWWLPERLGRRLPRLPWPAADPAGRPRRAAPGGPAASGGPVTAGSSGPPGGPADPGGPAGPRDAPKPGPAEEAAPAARVRGTVRDGSGGPLAEATLTLLAVNGTRISRTRTTADGEYTLPVTGSGAYIVVATSPALGATSRSVLVSDEDVELDLSVESIELSPSRPEDG</sequence>
<proteinExistence type="inferred from homology"/>
<comment type="similarity">
    <text evidence="2">Belongs to the resistance-nodulation-cell division (RND) (TC 2.A.6) family. MmpL subfamily.</text>
</comment>
<dbReference type="EMBL" id="JAAKZZ010000105">
    <property type="protein sequence ID" value="NGO69248.1"/>
    <property type="molecule type" value="Genomic_DNA"/>
</dbReference>
<gene>
    <name evidence="10" type="ORF">G5C65_12960</name>
</gene>
<dbReference type="SUPFAM" id="SSF82866">
    <property type="entry name" value="Multidrug efflux transporter AcrB transmembrane domain"/>
    <property type="match status" value="2"/>
</dbReference>
<feature type="domain" description="Membrane transport protein MMPL" evidence="9">
    <location>
        <begin position="44"/>
        <end position="342"/>
    </location>
</feature>
<dbReference type="SUPFAM" id="SSF49464">
    <property type="entry name" value="Carboxypeptidase regulatory domain-like"/>
    <property type="match status" value="1"/>
</dbReference>
<evidence type="ECO:0000256" key="3">
    <source>
        <dbReference type="ARBA" id="ARBA00022475"/>
    </source>
</evidence>
<feature type="domain" description="Membrane transport protein MMPL" evidence="9">
    <location>
        <begin position="482"/>
        <end position="727"/>
    </location>
</feature>
<feature type="transmembrane region" description="Helical" evidence="8">
    <location>
        <begin position="231"/>
        <end position="252"/>
    </location>
</feature>
<feature type="transmembrane region" description="Helical" evidence="8">
    <location>
        <begin position="654"/>
        <end position="676"/>
    </location>
</feature>
<feature type="transmembrane region" description="Helical" evidence="8">
    <location>
        <begin position="608"/>
        <end position="633"/>
    </location>
</feature>
<evidence type="ECO:0000256" key="4">
    <source>
        <dbReference type="ARBA" id="ARBA00022692"/>
    </source>
</evidence>
<evidence type="ECO:0000313" key="11">
    <source>
        <dbReference type="Proteomes" id="UP000477722"/>
    </source>
</evidence>
<dbReference type="Pfam" id="PF13620">
    <property type="entry name" value="CarboxypepD_reg"/>
    <property type="match status" value="1"/>
</dbReference>
<dbReference type="PANTHER" id="PTHR33406:SF11">
    <property type="entry name" value="MEMBRANE PROTEIN SCO6666-RELATED"/>
    <property type="match status" value="1"/>
</dbReference>
<reference evidence="10 11" key="1">
    <citation type="submission" date="2020-02" db="EMBL/GenBank/DDBJ databases">
        <title>Whole-genome analyses of novel actinobacteria.</title>
        <authorList>
            <person name="Sahin N."/>
            <person name="Tatar D."/>
        </authorList>
    </citation>
    <scope>NUCLEOTIDE SEQUENCE [LARGE SCALE GENOMIC DNA]</scope>
    <source>
        <strain evidence="10 11">SB3404</strain>
    </source>
</reference>
<feature type="region of interest" description="Disordered" evidence="7">
    <location>
        <begin position="735"/>
        <end position="805"/>
    </location>
</feature>
<feature type="transmembrane region" description="Helical" evidence="8">
    <location>
        <begin position="278"/>
        <end position="298"/>
    </location>
</feature>
<dbReference type="Gene3D" id="1.20.1640.10">
    <property type="entry name" value="Multidrug efflux transporter AcrB transmembrane domain"/>
    <property type="match status" value="2"/>
</dbReference>